<dbReference type="InterPro" id="IPR029016">
    <property type="entry name" value="GAF-like_dom_sf"/>
</dbReference>
<evidence type="ECO:0000313" key="4">
    <source>
        <dbReference type="EMBL" id="GAA1835065.1"/>
    </source>
</evidence>
<feature type="transmembrane region" description="Helical" evidence="2">
    <location>
        <begin position="206"/>
        <end position="230"/>
    </location>
</feature>
<comment type="caution">
    <text evidence="4">The sequence shown here is derived from an EMBL/GenBank/DDBJ whole genome shotgun (WGS) entry which is preliminary data.</text>
</comment>
<dbReference type="SUPFAM" id="SSF55781">
    <property type="entry name" value="GAF domain-like"/>
    <property type="match status" value="1"/>
</dbReference>
<dbReference type="Proteomes" id="UP001500218">
    <property type="component" value="Unassembled WGS sequence"/>
</dbReference>
<dbReference type="CDD" id="cd07302">
    <property type="entry name" value="CHD"/>
    <property type="match status" value="1"/>
</dbReference>
<dbReference type="SUPFAM" id="SSF55073">
    <property type="entry name" value="Nucleotide cyclase"/>
    <property type="match status" value="1"/>
</dbReference>
<dbReference type="PROSITE" id="PS50125">
    <property type="entry name" value="GUANYLATE_CYCLASE_2"/>
    <property type="match status" value="1"/>
</dbReference>
<dbReference type="Pfam" id="PF00211">
    <property type="entry name" value="Guanylate_cyc"/>
    <property type="match status" value="1"/>
</dbReference>
<feature type="transmembrane region" description="Helical" evidence="2">
    <location>
        <begin position="111"/>
        <end position="131"/>
    </location>
</feature>
<dbReference type="InterPro" id="IPR050697">
    <property type="entry name" value="Adenylyl/Guanylyl_Cyclase_3/4"/>
</dbReference>
<name>A0ABN2MQF2_9ACTN</name>
<proteinExistence type="inferred from homology"/>
<dbReference type="PANTHER" id="PTHR43081:SF20">
    <property type="entry name" value="TWO-COMPONENT RESPONSE REGULATOR"/>
    <property type="match status" value="1"/>
</dbReference>
<feature type="transmembrane region" description="Helical" evidence="2">
    <location>
        <begin position="12"/>
        <end position="31"/>
    </location>
</feature>
<dbReference type="SMART" id="SM00044">
    <property type="entry name" value="CYCc"/>
    <property type="match status" value="1"/>
</dbReference>
<keyword evidence="2" id="KW-0472">Membrane</keyword>
<evidence type="ECO:0000313" key="5">
    <source>
        <dbReference type="Proteomes" id="UP001500218"/>
    </source>
</evidence>
<organism evidence="4 5">
    <name type="scientific">Luedemannella flava</name>
    <dbReference type="NCBI Taxonomy" id="349316"/>
    <lineage>
        <taxon>Bacteria</taxon>
        <taxon>Bacillati</taxon>
        <taxon>Actinomycetota</taxon>
        <taxon>Actinomycetes</taxon>
        <taxon>Micromonosporales</taxon>
        <taxon>Micromonosporaceae</taxon>
        <taxon>Luedemannella</taxon>
    </lineage>
</organism>
<dbReference type="RefSeq" id="WP_344140119.1">
    <property type="nucleotide sequence ID" value="NZ_BAAALT010000287.1"/>
</dbReference>
<dbReference type="Gene3D" id="3.30.450.40">
    <property type="match status" value="1"/>
</dbReference>
<comment type="similarity">
    <text evidence="1">Belongs to the adenylyl cyclase class-3 family.</text>
</comment>
<feature type="transmembrane region" description="Helical" evidence="2">
    <location>
        <begin position="76"/>
        <end position="96"/>
    </location>
</feature>
<keyword evidence="5" id="KW-1185">Reference proteome</keyword>
<dbReference type="EMBL" id="BAAALT010000287">
    <property type="protein sequence ID" value="GAA1835065.1"/>
    <property type="molecule type" value="Genomic_DNA"/>
</dbReference>
<accession>A0ABN2MQF2</accession>
<gene>
    <name evidence="4" type="ORF">GCM10009682_61610</name>
</gene>
<feature type="transmembrane region" description="Helical" evidence="2">
    <location>
        <begin position="46"/>
        <end position="64"/>
    </location>
</feature>
<sequence length="663" mass="69935">MPYLPPAAQPARVLVWFLHLAMPVAGLWLLLARPDLDVRWHDNHSHFWLVLVVAVGNLALGALMSAAAHRHRDARLFLVSLAFLACAGFFALHALATPQVLVRGPNAGFDMAQPVGLALAAVLALASALPLDRVGERILRYRWWWWGGGAALLAGWAVASLAGLGALARPGPGELPAALEGVAFAATAAFVGAAVRYYLLHRRSPAAVLLSLVTAFTLLAEAMVAVTLAPRWHLTWWEWHLLLTAGFGFVAYSAYIQYRREGSAGGLFDAVTLAETARRIRAEYGQALEEYVQALQRTGERRFAARLAEKFGLTEGQTAVLERAGAALAAERAQARRLNALVAVGERARVGLGEAEFLAAAVDLLRPGFGDVHIGPVTDGVASVGGRTYPATAFADGATVRSARSTAYPLMVKGRVAAVLEVGADSAADGGPELLRTLADQLSIALENARLYAELGTLFRSYLSPDVAASLLADPEQARLGGSVVEVTALFADLRGFTTFSEGVEPGEIVAMLNRYHGAAVPCVLDNGGTIVQFVGDALLALFNAPARQDDHAVRAVRAGLALQAAVDVIAAGQPGWPRFRVGINTGPALVGNIGSESLRGFNAMGDAVNVAARLQGLAEPGQVVAGHATVERLDPGADVRPLGELLVKGRRQPVRAHVVVAL</sequence>
<dbReference type="Gene3D" id="3.30.70.1230">
    <property type="entry name" value="Nucleotide cyclase"/>
    <property type="match status" value="1"/>
</dbReference>
<feature type="transmembrane region" description="Helical" evidence="2">
    <location>
        <begin position="177"/>
        <end position="199"/>
    </location>
</feature>
<keyword evidence="2" id="KW-1133">Transmembrane helix</keyword>
<feature type="transmembrane region" description="Helical" evidence="2">
    <location>
        <begin position="236"/>
        <end position="255"/>
    </location>
</feature>
<dbReference type="PANTHER" id="PTHR43081">
    <property type="entry name" value="ADENYLATE CYCLASE, TERMINAL-DIFFERENTIATION SPECIFIC-RELATED"/>
    <property type="match status" value="1"/>
</dbReference>
<evidence type="ECO:0000256" key="1">
    <source>
        <dbReference type="ARBA" id="ARBA00005381"/>
    </source>
</evidence>
<feature type="domain" description="Guanylate cyclase" evidence="3">
    <location>
        <begin position="488"/>
        <end position="616"/>
    </location>
</feature>
<keyword evidence="2" id="KW-0812">Transmembrane</keyword>
<dbReference type="InterPro" id="IPR029787">
    <property type="entry name" value="Nucleotide_cyclase"/>
</dbReference>
<feature type="transmembrane region" description="Helical" evidence="2">
    <location>
        <begin position="143"/>
        <end position="165"/>
    </location>
</feature>
<dbReference type="InterPro" id="IPR001054">
    <property type="entry name" value="A/G_cyclase"/>
</dbReference>
<protein>
    <recommendedName>
        <fullName evidence="3">Guanylate cyclase domain-containing protein</fullName>
    </recommendedName>
</protein>
<evidence type="ECO:0000259" key="3">
    <source>
        <dbReference type="PROSITE" id="PS50125"/>
    </source>
</evidence>
<evidence type="ECO:0000256" key="2">
    <source>
        <dbReference type="SAM" id="Phobius"/>
    </source>
</evidence>
<reference evidence="4 5" key="1">
    <citation type="journal article" date="2019" name="Int. J. Syst. Evol. Microbiol.">
        <title>The Global Catalogue of Microorganisms (GCM) 10K type strain sequencing project: providing services to taxonomists for standard genome sequencing and annotation.</title>
        <authorList>
            <consortium name="The Broad Institute Genomics Platform"/>
            <consortium name="The Broad Institute Genome Sequencing Center for Infectious Disease"/>
            <person name="Wu L."/>
            <person name="Ma J."/>
        </authorList>
    </citation>
    <scope>NUCLEOTIDE SEQUENCE [LARGE SCALE GENOMIC DNA]</scope>
    <source>
        <strain evidence="4 5">JCM 13250</strain>
    </source>
</reference>